<feature type="transmembrane region" description="Helical" evidence="7">
    <location>
        <begin position="226"/>
        <end position="252"/>
    </location>
</feature>
<keyword evidence="10" id="KW-1185">Reference proteome</keyword>
<evidence type="ECO:0000313" key="9">
    <source>
        <dbReference type="EMBL" id="RED55749.1"/>
    </source>
</evidence>
<keyword evidence="2 7" id="KW-0813">Transport</keyword>
<evidence type="ECO:0000256" key="3">
    <source>
        <dbReference type="ARBA" id="ARBA00022475"/>
    </source>
</evidence>
<keyword evidence="5 7" id="KW-1133">Transmembrane helix</keyword>
<evidence type="ECO:0000256" key="1">
    <source>
        <dbReference type="ARBA" id="ARBA00004651"/>
    </source>
</evidence>
<evidence type="ECO:0000256" key="4">
    <source>
        <dbReference type="ARBA" id="ARBA00022692"/>
    </source>
</evidence>
<keyword evidence="3" id="KW-1003">Cell membrane</keyword>
<dbReference type="Gene3D" id="1.10.3720.10">
    <property type="entry name" value="MetI-like"/>
    <property type="match status" value="1"/>
</dbReference>
<feature type="transmembrane region" description="Helical" evidence="7">
    <location>
        <begin position="272"/>
        <end position="298"/>
    </location>
</feature>
<dbReference type="InterPro" id="IPR035906">
    <property type="entry name" value="MetI-like_sf"/>
</dbReference>
<reference evidence="9 10" key="1">
    <citation type="submission" date="2018-07" db="EMBL/GenBank/DDBJ databases">
        <title>Genomic Encyclopedia of Type Strains, Phase III (KMG-III): the genomes of soil and plant-associated and newly described type strains.</title>
        <authorList>
            <person name="Whitman W."/>
        </authorList>
    </citation>
    <scope>NUCLEOTIDE SEQUENCE [LARGE SCALE GENOMIC DNA]</scope>
    <source>
        <strain evidence="9 10">CECT 8236</strain>
    </source>
</reference>
<dbReference type="CDD" id="cd06261">
    <property type="entry name" value="TM_PBP2"/>
    <property type="match status" value="1"/>
</dbReference>
<comment type="similarity">
    <text evidence="7">Belongs to the binding-protein-dependent transport system permease family.</text>
</comment>
<evidence type="ECO:0000313" key="10">
    <source>
        <dbReference type="Proteomes" id="UP000256869"/>
    </source>
</evidence>
<gene>
    <name evidence="9" type="ORF">DFP95_11675</name>
</gene>
<dbReference type="GO" id="GO:0071916">
    <property type="term" value="F:dipeptide transmembrane transporter activity"/>
    <property type="evidence" value="ECO:0007669"/>
    <property type="project" value="TreeGrafter"/>
</dbReference>
<dbReference type="EMBL" id="QRDY01000016">
    <property type="protein sequence ID" value="RED55749.1"/>
    <property type="molecule type" value="Genomic_DNA"/>
</dbReference>
<feature type="transmembrane region" description="Helical" evidence="7">
    <location>
        <begin position="170"/>
        <end position="190"/>
    </location>
</feature>
<evidence type="ECO:0000256" key="6">
    <source>
        <dbReference type="ARBA" id="ARBA00023136"/>
    </source>
</evidence>
<dbReference type="Pfam" id="PF00528">
    <property type="entry name" value="BPD_transp_1"/>
    <property type="match status" value="1"/>
</dbReference>
<dbReference type="SUPFAM" id="SSF161098">
    <property type="entry name" value="MetI-like"/>
    <property type="match status" value="1"/>
</dbReference>
<protein>
    <submittedName>
        <fullName evidence="9">Peptide/nickel transport system permease protein</fullName>
    </submittedName>
</protein>
<sequence length="306" mass="33459">MSAFIVKRLAKALFTIWFVLTLVFLLTRLTGDPTTWLLPDDASATVRAELRVSLGLDRPIVEQYTDYVSALFTGDMGKSYHYLRPVGELFAERAGPTLTLAAISFALAILFGVPIGIIAAVNRNSLLDRFTMGISIAGYTIPSFVFGILMIFLFSLQLRLLPSGGMSTPLHYIMPLLTLTVDSVANIARLTRSSMLDVLRQEYLDSARAKGAGERVVIYKHALRNALIPVVTVIGLHLGTMIGGTVVVETVFAFPGIGSLLVTAAQYRDFPVIQYGVMIVATTVILVNLLVDLSYGLLDPRIRDNF</sequence>
<keyword evidence="4 7" id="KW-0812">Transmembrane</keyword>
<dbReference type="RefSeq" id="WP_220376433.1">
    <property type="nucleotide sequence ID" value="NZ_QRDY01000016.1"/>
</dbReference>
<feature type="transmembrane region" description="Helical" evidence="7">
    <location>
        <begin position="98"/>
        <end position="121"/>
    </location>
</feature>
<evidence type="ECO:0000256" key="2">
    <source>
        <dbReference type="ARBA" id="ARBA00022448"/>
    </source>
</evidence>
<feature type="transmembrane region" description="Helical" evidence="7">
    <location>
        <begin position="133"/>
        <end position="158"/>
    </location>
</feature>
<evidence type="ECO:0000259" key="8">
    <source>
        <dbReference type="PROSITE" id="PS50928"/>
    </source>
</evidence>
<feature type="domain" description="ABC transmembrane type-1" evidence="8">
    <location>
        <begin position="94"/>
        <end position="291"/>
    </location>
</feature>
<dbReference type="AlphaFoldDB" id="A0A3D9I2E9"/>
<proteinExistence type="inferred from homology"/>
<dbReference type="InterPro" id="IPR000515">
    <property type="entry name" value="MetI-like"/>
</dbReference>
<comment type="subcellular location">
    <subcellularLocation>
        <location evidence="1 7">Cell membrane</location>
        <topology evidence="1 7">Multi-pass membrane protein</topology>
    </subcellularLocation>
</comment>
<dbReference type="InterPro" id="IPR045621">
    <property type="entry name" value="BPD_transp_1_N"/>
</dbReference>
<dbReference type="PROSITE" id="PS50928">
    <property type="entry name" value="ABC_TM1"/>
    <property type="match status" value="1"/>
</dbReference>
<evidence type="ECO:0000256" key="7">
    <source>
        <dbReference type="RuleBase" id="RU363032"/>
    </source>
</evidence>
<dbReference type="PANTHER" id="PTHR43163:SF6">
    <property type="entry name" value="DIPEPTIDE TRANSPORT SYSTEM PERMEASE PROTEIN DPPB-RELATED"/>
    <property type="match status" value="1"/>
</dbReference>
<dbReference type="GO" id="GO:0005886">
    <property type="term" value="C:plasma membrane"/>
    <property type="evidence" value="ECO:0007669"/>
    <property type="project" value="UniProtKB-SubCell"/>
</dbReference>
<keyword evidence="6 7" id="KW-0472">Membrane</keyword>
<dbReference type="Proteomes" id="UP000256869">
    <property type="component" value="Unassembled WGS sequence"/>
</dbReference>
<evidence type="ECO:0000256" key="5">
    <source>
        <dbReference type="ARBA" id="ARBA00022989"/>
    </source>
</evidence>
<name>A0A3D9I2E9_9BACL</name>
<comment type="caution">
    <text evidence="9">The sequence shown here is derived from an EMBL/GenBank/DDBJ whole genome shotgun (WGS) entry which is preliminary data.</text>
</comment>
<dbReference type="Pfam" id="PF19300">
    <property type="entry name" value="BPD_transp_1_N"/>
    <property type="match status" value="1"/>
</dbReference>
<dbReference type="PANTHER" id="PTHR43163">
    <property type="entry name" value="DIPEPTIDE TRANSPORT SYSTEM PERMEASE PROTEIN DPPB-RELATED"/>
    <property type="match status" value="1"/>
</dbReference>
<organism evidence="9 10">
    <name type="scientific">Cohnella lupini</name>
    <dbReference type="NCBI Taxonomy" id="1294267"/>
    <lineage>
        <taxon>Bacteria</taxon>
        <taxon>Bacillati</taxon>
        <taxon>Bacillota</taxon>
        <taxon>Bacilli</taxon>
        <taxon>Bacillales</taxon>
        <taxon>Paenibacillaceae</taxon>
        <taxon>Cohnella</taxon>
    </lineage>
</organism>
<accession>A0A3D9I2E9</accession>